<evidence type="ECO:0000313" key="9">
    <source>
        <dbReference type="Proteomes" id="UP000280726"/>
    </source>
</evidence>
<name>A0A3N5A8R6_9MICO</name>
<proteinExistence type="inferred from homology"/>
<gene>
    <name evidence="8" type="ORF">EDD32_2560</name>
</gene>
<dbReference type="AlphaFoldDB" id="A0A3N5A8R6"/>
<feature type="transmembrane region" description="Helical" evidence="6">
    <location>
        <begin position="122"/>
        <end position="146"/>
    </location>
</feature>
<feature type="transmembrane region" description="Helical" evidence="6">
    <location>
        <begin position="74"/>
        <end position="96"/>
    </location>
</feature>
<dbReference type="Proteomes" id="UP000280726">
    <property type="component" value="Unassembled WGS sequence"/>
</dbReference>
<dbReference type="RefSeq" id="WP_123918032.1">
    <property type="nucleotide sequence ID" value="NZ_RKRA01000001.1"/>
</dbReference>
<organism evidence="8 9">
    <name type="scientific">Georgenia muralis</name>
    <dbReference type="NCBI Taxonomy" id="154117"/>
    <lineage>
        <taxon>Bacteria</taxon>
        <taxon>Bacillati</taxon>
        <taxon>Actinomycetota</taxon>
        <taxon>Actinomycetes</taxon>
        <taxon>Micrococcales</taxon>
        <taxon>Bogoriellaceae</taxon>
        <taxon>Georgenia</taxon>
    </lineage>
</organism>
<feature type="transmembrane region" description="Helical" evidence="6">
    <location>
        <begin position="198"/>
        <end position="219"/>
    </location>
</feature>
<dbReference type="InterPro" id="IPR051790">
    <property type="entry name" value="Cytochrome_c-biogenesis_DsbD"/>
</dbReference>
<dbReference type="InterPro" id="IPR003834">
    <property type="entry name" value="Cyt_c_assmbl_TM_dom"/>
</dbReference>
<comment type="similarity">
    <text evidence="2">Belongs to the DsbD family.</text>
</comment>
<evidence type="ECO:0000259" key="7">
    <source>
        <dbReference type="Pfam" id="PF02683"/>
    </source>
</evidence>
<feature type="transmembrane region" description="Helical" evidence="6">
    <location>
        <begin position="6"/>
        <end position="31"/>
    </location>
</feature>
<evidence type="ECO:0000256" key="6">
    <source>
        <dbReference type="SAM" id="Phobius"/>
    </source>
</evidence>
<dbReference type="PANTHER" id="PTHR31272:SF4">
    <property type="entry name" value="CYTOCHROME C-TYPE BIOGENESIS PROTEIN HI_1454-RELATED"/>
    <property type="match status" value="1"/>
</dbReference>
<dbReference type="EMBL" id="RKRA01000001">
    <property type="protein sequence ID" value="RPF28051.1"/>
    <property type="molecule type" value="Genomic_DNA"/>
</dbReference>
<feature type="transmembrane region" description="Helical" evidence="6">
    <location>
        <begin position="152"/>
        <end position="177"/>
    </location>
</feature>
<dbReference type="Pfam" id="PF02683">
    <property type="entry name" value="DsbD_TM"/>
    <property type="match status" value="1"/>
</dbReference>
<keyword evidence="9" id="KW-1185">Reference proteome</keyword>
<comment type="caution">
    <text evidence="8">The sequence shown here is derived from an EMBL/GenBank/DDBJ whole genome shotgun (WGS) entry which is preliminary data.</text>
</comment>
<dbReference type="GO" id="GO:0017004">
    <property type="term" value="P:cytochrome complex assembly"/>
    <property type="evidence" value="ECO:0007669"/>
    <property type="project" value="InterPro"/>
</dbReference>
<evidence type="ECO:0000256" key="3">
    <source>
        <dbReference type="ARBA" id="ARBA00022692"/>
    </source>
</evidence>
<evidence type="ECO:0000313" key="8">
    <source>
        <dbReference type="EMBL" id="RPF28051.1"/>
    </source>
</evidence>
<feature type="transmembrane region" description="Helical" evidence="6">
    <location>
        <begin position="43"/>
        <end position="68"/>
    </location>
</feature>
<keyword evidence="3 6" id="KW-0812">Transmembrane</keyword>
<feature type="domain" description="Cytochrome C biogenesis protein transmembrane" evidence="7">
    <location>
        <begin position="5"/>
        <end position="180"/>
    </location>
</feature>
<keyword evidence="4 6" id="KW-1133">Transmembrane helix</keyword>
<dbReference type="OrthoDB" id="4332145at2"/>
<reference evidence="8 9" key="1">
    <citation type="submission" date="2018-11" db="EMBL/GenBank/DDBJ databases">
        <title>Sequencing the genomes of 1000 actinobacteria strains.</title>
        <authorList>
            <person name="Klenk H.-P."/>
        </authorList>
    </citation>
    <scope>NUCLEOTIDE SEQUENCE [LARGE SCALE GENOMIC DNA]</scope>
    <source>
        <strain evidence="8 9">DSM 14418</strain>
    </source>
</reference>
<keyword evidence="5 6" id="KW-0472">Membrane</keyword>
<dbReference type="PANTHER" id="PTHR31272">
    <property type="entry name" value="CYTOCHROME C-TYPE BIOGENESIS PROTEIN HI_1454-RELATED"/>
    <property type="match status" value="1"/>
</dbReference>
<evidence type="ECO:0000256" key="4">
    <source>
        <dbReference type="ARBA" id="ARBA00022989"/>
    </source>
</evidence>
<accession>A0A3N5A8R6</accession>
<feature type="transmembrane region" description="Helical" evidence="6">
    <location>
        <begin position="253"/>
        <end position="270"/>
    </location>
</feature>
<dbReference type="GO" id="GO:0016020">
    <property type="term" value="C:membrane"/>
    <property type="evidence" value="ECO:0007669"/>
    <property type="project" value="UniProtKB-SubCell"/>
</dbReference>
<sequence length="325" mass="32895">MEISLLAAFLGGVLALLSPCGALLLPAFFASTLGAGSRLLAHGAVFFVGLSLTLVPLGLGASFVGSLVTTERDLLITVAGWLIVAFGIAQILGFGFDLSRVLPGARNIQATAPRRTGVTRSFLLGTVSGIAGFCSGPILGAVLTMAATEDNLVAAGGLLAVYGAGMVVPLFLLVAAWGRLGTAGRARLRGRELAVGPLRLHTTSVITGVLLVAVGVVFLRTNGMAALPELLPAALLAQLQRAVLTVSAAVPEQVVIVVAALAALAVWFVLRRRAAEEPGDDPAGAAEPVAAGERVAVAEPDVAAEPVVAGEPIAVAEPDAARRQS</sequence>
<comment type="subcellular location">
    <subcellularLocation>
        <location evidence="1">Membrane</location>
        <topology evidence="1">Multi-pass membrane protein</topology>
    </subcellularLocation>
</comment>
<evidence type="ECO:0000256" key="1">
    <source>
        <dbReference type="ARBA" id="ARBA00004141"/>
    </source>
</evidence>
<protein>
    <submittedName>
        <fullName evidence="8">Cytochrome c biogenesis protein CcdA</fullName>
    </submittedName>
</protein>
<evidence type="ECO:0000256" key="2">
    <source>
        <dbReference type="ARBA" id="ARBA00006143"/>
    </source>
</evidence>
<evidence type="ECO:0000256" key="5">
    <source>
        <dbReference type="ARBA" id="ARBA00023136"/>
    </source>
</evidence>